<sequence length="257" mass="29350">MAERHELWMTQYGRVYYKDETEKASRLNIFKENVEFIESFNKEGTRSYKIAVNKFADLTNEEFREVRNGYKESHFCRKSPSFMYQNVSAIPATMDWRKKGAVTEIEIKDQGQCAVATMERIKQLSTGKLISFSEQELVDCNTSEDQGCNEGLTIEANYPYEAANRTCNSKKKSNRAATISSIEDIFENSEVNLLKAVANQSVFVAIDVGGSAFQFYSSSVFTNDYNINLDHGVIVIGYGNTVHETKYWLVKNSWEIS</sequence>
<gene>
    <name evidence="1" type="ORF">M9H77_04121</name>
</gene>
<organism evidence="1 2">
    <name type="scientific">Catharanthus roseus</name>
    <name type="common">Madagascar periwinkle</name>
    <name type="synonym">Vinca rosea</name>
    <dbReference type="NCBI Taxonomy" id="4058"/>
    <lineage>
        <taxon>Eukaryota</taxon>
        <taxon>Viridiplantae</taxon>
        <taxon>Streptophyta</taxon>
        <taxon>Embryophyta</taxon>
        <taxon>Tracheophyta</taxon>
        <taxon>Spermatophyta</taxon>
        <taxon>Magnoliopsida</taxon>
        <taxon>eudicotyledons</taxon>
        <taxon>Gunneridae</taxon>
        <taxon>Pentapetalae</taxon>
        <taxon>asterids</taxon>
        <taxon>lamiids</taxon>
        <taxon>Gentianales</taxon>
        <taxon>Apocynaceae</taxon>
        <taxon>Rauvolfioideae</taxon>
        <taxon>Vinceae</taxon>
        <taxon>Catharanthinae</taxon>
        <taxon>Catharanthus</taxon>
    </lineage>
</organism>
<protein>
    <submittedName>
        <fullName evidence="1">Uncharacterized protein</fullName>
    </submittedName>
</protein>
<evidence type="ECO:0000313" key="2">
    <source>
        <dbReference type="Proteomes" id="UP001060085"/>
    </source>
</evidence>
<comment type="caution">
    <text evidence="1">The sequence shown here is derived from an EMBL/GenBank/DDBJ whole genome shotgun (WGS) entry which is preliminary data.</text>
</comment>
<name>A0ACC0CDL4_CATRO</name>
<proteinExistence type="predicted"/>
<dbReference type="EMBL" id="CM044701">
    <property type="protein sequence ID" value="KAI5682893.1"/>
    <property type="molecule type" value="Genomic_DNA"/>
</dbReference>
<evidence type="ECO:0000313" key="1">
    <source>
        <dbReference type="EMBL" id="KAI5682893.1"/>
    </source>
</evidence>
<dbReference type="Proteomes" id="UP001060085">
    <property type="component" value="Linkage Group LG01"/>
</dbReference>
<keyword evidence="2" id="KW-1185">Reference proteome</keyword>
<reference evidence="2" key="1">
    <citation type="journal article" date="2023" name="Nat. Plants">
        <title>Single-cell RNA sequencing provides a high-resolution roadmap for understanding the multicellular compartmentation of specialized metabolism.</title>
        <authorList>
            <person name="Sun S."/>
            <person name="Shen X."/>
            <person name="Li Y."/>
            <person name="Li Y."/>
            <person name="Wang S."/>
            <person name="Li R."/>
            <person name="Zhang H."/>
            <person name="Shen G."/>
            <person name="Guo B."/>
            <person name="Wei J."/>
            <person name="Xu J."/>
            <person name="St-Pierre B."/>
            <person name="Chen S."/>
            <person name="Sun C."/>
        </authorList>
    </citation>
    <scope>NUCLEOTIDE SEQUENCE [LARGE SCALE GENOMIC DNA]</scope>
</reference>
<accession>A0ACC0CDL4</accession>